<protein>
    <submittedName>
        <fullName evidence="3">Uncharacterized protein</fullName>
    </submittedName>
</protein>
<dbReference type="KEGG" id="naci:NUH88_01945"/>
<feature type="region of interest" description="Disordered" evidence="1">
    <location>
        <begin position="296"/>
        <end position="319"/>
    </location>
</feature>
<sequence>MTDDMPPAPTADHFPLKDLKTGAPDKRGRMVTDVLWAVRDFKIYKTDKGISPQFSDTPDEACKQRQAYMSLGPELAELGQQIDLLKNGWARWITWIWRRLGARDDPQLAYCERETARGIAQALDGDPDAGRQTLAELSRRISKRLGNMLRVLYFTICAIAAFEITIGLAIYTSRLEAPETATVLGLNIFQLSVAAVMGCLGALLSTAIGLRNLAIDPAATLTMNITYAVQRMLVGTLGAMVLHITLKSGIAGALLGTAASNSGGEDMIYKLSFVSLLAGFSERLVPNLLEKSAEKYGDASDATKPAPSSAPPATPAAAP</sequence>
<gene>
    <name evidence="3" type="ORF">NUH88_01945</name>
</gene>
<dbReference type="AlphaFoldDB" id="A0A9J7ATG4"/>
<accession>A0A9J7ATG4</accession>
<keyword evidence="2" id="KW-1133">Transmembrane helix</keyword>
<keyword evidence="2" id="KW-0812">Transmembrane</keyword>
<name>A0A9J7ATG4_9PROT</name>
<feature type="transmembrane region" description="Helical" evidence="2">
    <location>
        <begin position="191"/>
        <end position="211"/>
    </location>
</feature>
<dbReference type="EMBL" id="CP102480">
    <property type="protein sequence ID" value="UUX50462.1"/>
    <property type="molecule type" value="Genomic_DNA"/>
</dbReference>
<evidence type="ECO:0000313" key="4">
    <source>
        <dbReference type="Proteomes" id="UP001060336"/>
    </source>
</evidence>
<reference evidence="3" key="1">
    <citation type="submission" date="2022-08" db="EMBL/GenBank/DDBJ databases">
        <title>Nisaea acidiphila sp. nov., isolated from a marine algal debris and emended description of the genus Nisaea Urios et al. 2008.</title>
        <authorList>
            <person name="Kwon K."/>
        </authorList>
    </citation>
    <scope>NUCLEOTIDE SEQUENCE</scope>
    <source>
        <strain evidence="3">MEBiC11861</strain>
    </source>
</reference>
<evidence type="ECO:0000256" key="1">
    <source>
        <dbReference type="SAM" id="MobiDB-lite"/>
    </source>
</evidence>
<feature type="transmembrane region" description="Helical" evidence="2">
    <location>
        <begin position="151"/>
        <end position="171"/>
    </location>
</feature>
<feature type="transmembrane region" description="Helical" evidence="2">
    <location>
        <begin position="232"/>
        <end position="255"/>
    </location>
</feature>
<keyword evidence="4" id="KW-1185">Reference proteome</keyword>
<proteinExistence type="predicted"/>
<evidence type="ECO:0000256" key="2">
    <source>
        <dbReference type="SAM" id="Phobius"/>
    </source>
</evidence>
<dbReference type="Proteomes" id="UP001060336">
    <property type="component" value="Chromosome"/>
</dbReference>
<feature type="compositionally biased region" description="Pro residues" evidence="1">
    <location>
        <begin position="308"/>
        <end position="319"/>
    </location>
</feature>
<dbReference type="RefSeq" id="WP_257769636.1">
    <property type="nucleotide sequence ID" value="NZ_CP102480.1"/>
</dbReference>
<evidence type="ECO:0000313" key="3">
    <source>
        <dbReference type="EMBL" id="UUX50462.1"/>
    </source>
</evidence>
<organism evidence="3 4">
    <name type="scientific">Nisaea acidiphila</name>
    <dbReference type="NCBI Taxonomy" id="1862145"/>
    <lineage>
        <taxon>Bacteria</taxon>
        <taxon>Pseudomonadati</taxon>
        <taxon>Pseudomonadota</taxon>
        <taxon>Alphaproteobacteria</taxon>
        <taxon>Rhodospirillales</taxon>
        <taxon>Thalassobaculaceae</taxon>
        <taxon>Nisaea</taxon>
    </lineage>
</organism>
<feature type="region of interest" description="Disordered" evidence="1">
    <location>
        <begin position="1"/>
        <end position="22"/>
    </location>
</feature>
<keyword evidence="2" id="KW-0472">Membrane</keyword>